<name>A0A6G3R0D7_9ACTN</name>
<comment type="caution">
    <text evidence="2">The sequence shown here is derived from an EMBL/GenBank/DDBJ whole genome shotgun (WGS) entry which is preliminary data.</text>
</comment>
<dbReference type="RefSeq" id="WP_164337473.1">
    <property type="nucleotide sequence ID" value="NZ_JAAGMD010000657.1"/>
</dbReference>
<accession>A0A6G3R0D7</accession>
<dbReference type="EMBL" id="JAAGMD010000657">
    <property type="protein sequence ID" value="NEA88900.1"/>
    <property type="molecule type" value="Genomic_DNA"/>
</dbReference>
<keyword evidence="1" id="KW-0812">Transmembrane</keyword>
<dbReference type="AlphaFoldDB" id="A0A6G3R0D7"/>
<evidence type="ECO:0000313" key="2">
    <source>
        <dbReference type="EMBL" id="NEA88900.1"/>
    </source>
</evidence>
<reference evidence="2" key="1">
    <citation type="submission" date="2020-01" db="EMBL/GenBank/DDBJ databases">
        <title>Insect and environment-associated Actinomycetes.</title>
        <authorList>
            <person name="Currrie C."/>
            <person name="Chevrette M."/>
            <person name="Carlson C."/>
            <person name="Stubbendieck R."/>
            <person name="Wendt-Pienkowski E."/>
        </authorList>
    </citation>
    <scope>NUCLEOTIDE SEQUENCE</scope>
    <source>
        <strain evidence="2">SID14436</strain>
    </source>
</reference>
<gene>
    <name evidence="2" type="ORF">G3I53_23355</name>
</gene>
<feature type="transmembrane region" description="Helical" evidence="1">
    <location>
        <begin position="107"/>
        <end position="128"/>
    </location>
</feature>
<sequence length="136" mass="14925">MTLLCVFAVLVVGWVALRGLLVHPHLPLWVRTSTFWAVPLGAVTWAVIMVADDPSLFPETAPCPREPYQKGVIGDGEVSGVSTPFPPRAYCLWEDGTTYELAPGAQFLFWVFFAVTVVPLGAGLWHAVRNPHALLR</sequence>
<organism evidence="2">
    <name type="scientific">Streptomyces sp. SID14436</name>
    <dbReference type="NCBI Taxonomy" id="2706070"/>
    <lineage>
        <taxon>Bacteria</taxon>
        <taxon>Bacillati</taxon>
        <taxon>Actinomycetota</taxon>
        <taxon>Actinomycetes</taxon>
        <taxon>Kitasatosporales</taxon>
        <taxon>Streptomycetaceae</taxon>
        <taxon>Streptomyces</taxon>
    </lineage>
</organism>
<proteinExistence type="predicted"/>
<evidence type="ECO:0000256" key="1">
    <source>
        <dbReference type="SAM" id="Phobius"/>
    </source>
</evidence>
<protein>
    <submittedName>
        <fullName evidence="2">Uncharacterized protein</fullName>
    </submittedName>
</protein>
<feature type="transmembrane region" description="Helical" evidence="1">
    <location>
        <begin position="34"/>
        <end position="51"/>
    </location>
</feature>
<keyword evidence="1" id="KW-0472">Membrane</keyword>
<keyword evidence="1" id="KW-1133">Transmembrane helix</keyword>